<reference evidence="1" key="1">
    <citation type="submission" date="2013-12" db="EMBL/GenBank/DDBJ databases">
        <authorList>
            <person name="Omoto C.K."/>
            <person name="Sibley D."/>
            <person name="Venepally P."/>
            <person name="Hadjithomas M."/>
            <person name="Karamycheva S."/>
            <person name="Brunk B."/>
            <person name="Roos D."/>
            <person name="Caler E."/>
            <person name="Lorenzi H."/>
        </authorList>
    </citation>
    <scope>NUCLEOTIDE SEQUENCE</scope>
</reference>
<proteinExistence type="predicted"/>
<evidence type="ECO:0000313" key="2">
    <source>
        <dbReference type="Proteomes" id="UP000019763"/>
    </source>
</evidence>
<dbReference type="RefSeq" id="XP_011130122.1">
    <property type="nucleotide sequence ID" value="XM_011131820.1"/>
</dbReference>
<keyword evidence="2" id="KW-1185">Reference proteome</keyword>
<sequence length="234" mass="26431">MKSNCFSRGSHQFGLNVVATALCAKPTSCSSGGEGCDYELVTVMFDTTERIRSGAAKFLELLVALPKSRQHEEGHPWPWNRIQLKSDSLLNWEAGIEAWAKFVDFATVDIFSQLPEDAQGDPAIRAECAKDIAGAYFGAVDAYWKSVDKPQLEMLTTKIVRRRNAAGERFWNEPQTITLTPWLTQSDREQLNAVNMVPIYSKDSELISRASNSTVRRRRRSFNRSRTVTYTRTT</sequence>
<dbReference type="EMBL" id="AFNH02000490">
    <property type="protein sequence ID" value="EZG67973.1"/>
    <property type="molecule type" value="Genomic_DNA"/>
</dbReference>
<organism evidence="1 2">
    <name type="scientific">Gregarina niphandrodes</name>
    <name type="common">Septate eugregarine</name>
    <dbReference type="NCBI Taxonomy" id="110365"/>
    <lineage>
        <taxon>Eukaryota</taxon>
        <taxon>Sar</taxon>
        <taxon>Alveolata</taxon>
        <taxon>Apicomplexa</taxon>
        <taxon>Conoidasida</taxon>
        <taxon>Gregarinasina</taxon>
        <taxon>Eugregarinorida</taxon>
        <taxon>Gregarinidae</taxon>
        <taxon>Gregarina</taxon>
    </lineage>
</organism>
<accession>A0A023B7X0</accession>
<name>A0A023B7X0_GRENI</name>
<dbReference type="Proteomes" id="UP000019763">
    <property type="component" value="Unassembled WGS sequence"/>
</dbReference>
<dbReference type="VEuPathDB" id="CryptoDB:GNI_065200"/>
<gene>
    <name evidence="1" type="ORF">GNI_065200</name>
</gene>
<evidence type="ECO:0000313" key="1">
    <source>
        <dbReference type="EMBL" id="EZG67973.1"/>
    </source>
</evidence>
<comment type="caution">
    <text evidence="1">The sequence shown here is derived from an EMBL/GenBank/DDBJ whole genome shotgun (WGS) entry which is preliminary data.</text>
</comment>
<dbReference type="AlphaFoldDB" id="A0A023B7X0"/>
<dbReference type="GeneID" id="22912406"/>
<protein>
    <submittedName>
        <fullName evidence="1">Uncharacterized protein</fullName>
    </submittedName>
</protein>